<proteinExistence type="predicted"/>
<dbReference type="GO" id="GO:0048786">
    <property type="term" value="C:presynaptic active zone"/>
    <property type="evidence" value="ECO:0007669"/>
    <property type="project" value="TreeGrafter"/>
</dbReference>
<dbReference type="AlphaFoldDB" id="A0A0B2UPP1"/>
<dbReference type="GO" id="GO:0050808">
    <property type="term" value="P:synapse organization"/>
    <property type="evidence" value="ECO:0007669"/>
    <property type="project" value="TreeGrafter"/>
</dbReference>
<feature type="region of interest" description="Disordered" evidence="3">
    <location>
        <begin position="1"/>
        <end position="25"/>
    </location>
</feature>
<feature type="region of interest" description="Disordered" evidence="3">
    <location>
        <begin position="191"/>
        <end position="253"/>
    </location>
</feature>
<dbReference type="PANTHER" id="PTHR12587:SF20">
    <property type="entry name" value="LIPRIN-ALPHA, ISOFORM E"/>
    <property type="match status" value="1"/>
</dbReference>
<dbReference type="OrthoDB" id="2132119at2759"/>
<organism evidence="4 5">
    <name type="scientific">Toxocara canis</name>
    <name type="common">Canine roundworm</name>
    <dbReference type="NCBI Taxonomy" id="6265"/>
    <lineage>
        <taxon>Eukaryota</taxon>
        <taxon>Metazoa</taxon>
        <taxon>Ecdysozoa</taxon>
        <taxon>Nematoda</taxon>
        <taxon>Chromadorea</taxon>
        <taxon>Rhabditida</taxon>
        <taxon>Spirurina</taxon>
        <taxon>Ascaridomorpha</taxon>
        <taxon>Ascaridoidea</taxon>
        <taxon>Toxocaridae</taxon>
        <taxon>Toxocara</taxon>
    </lineage>
</organism>
<evidence type="ECO:0000256" key="1">
    <source>
        <dbReference type="ARBA" id="ARBA00022737"/>
    </source>
</evidence>
<reference evidence="4 5" key="1">
    <citation type="submission" date="2014-11" db="EMBL/GenBank/DDBJ databases">
        <title>Genetic blueprint of the zoonotic pathogen Toxocara canis.</title>
        <authorList>
            <person name="Zhu X.-Q."/>
            <person name="Korhonen P.K."/>
            <person name="Cai H."/>
            <person name="Young N.D."/>
            <person name="Nejsum P."/>
            <person name="von Samson-Himmelstjerna G."/>
            <person name="Boag P.R."/>
            <person name="Tan P."/>
            <person name="Li Q."/>
            <person name="Min J."/>
            <person name="Yang Y."/>
            <person name="Wang X."/>
            <person name="Fang X."/>
            <person name="Hall R.S."/>
            <person name="Hofmann A."/>
            <person name="Sternberg P.W."/>
            <person name="Jex A.R."/>
            <person name="Gasser R.B."/>
        </authorList>
    </citation>
    <scope>NUCLEOTIDE SEQUENCE [LARGE SCALE GENOMIC DNA]</scope>
    <source>
        <strain evidence="4">PN_DK_2014</strain>
    </source>
</reference>
<evidence type="ECO:0000256" key="3">
    <source>
        <dbReference type="SAM" id="MobiDB-lite"/>
    </source>
</evidence>
<dbReference type="Proteomes" id="UP000031036">
    <property type="component" value="Unassembled WGS sequence"/>
</dbReference>
<dbReference type="STRING" id="6265.A0A0B2UPP1"/>
<feature type="compositionally biased region" description="Polar residues" evidence="3">
    <location>
        <begin position="191"/>
        <end position="204"/>
    </location>
</feature>
<protein>
    <submittedName>
        <fullName evidence="4">Liprin-alpha</fullName>
    </submittedName>
</protein>
<name>A0A0B2UPP1_TOXCA</name>
<sequence>MMDMTGAGTMRSGAPTPGTLSNVPPDLLIGAGAAAQPGSAADPHALASMIQEKLDAINSQIRLIQQEKTHAERVAEQLESRARAADMSAAGGNVLYGVDDAQNMGNLSARSTPRNSPQHDFLVTKYNTLPANASTSHLHGQAVDAYGQPFMDDSIIDTDFNVSKRSLRLDHMQRQLQSRLEDEMGQSINERMSPASSIASSQEHSPVYPGGKAGKKRSTSTSGLKTLGRFFNKKGKSSQQFRSGADQGSEHHF</sequence>
<gene>
    <name evidence="4" type="primary">syd-2</name>
    <name evidence="4" type="ORF">Tcan_02496</name>
</gene>
<keyword evidence="1" id="KW-0677">Repeat</keyword>
<evidence type="ECO:0000313" key="5">
    <source>
        <dbReference type="Proteomes" id="UP000031036"/>
    </source>
</evidence>
<accession>A0A0B2UPP1</accession>
<feature type="coiled-coil region" evidence="2">
    <location>
        <begin position="47"/>
        <end position="81"/>
    </location>
</feature>
<keyword evidence="2" id="KW-0175">Coiled coil</keyword>
<comment type="caution">
    <text evidence="4">The sequence shown here is derived from an EMBL/GenBank/DDBJ whole genome shotgun (WGS) entry which is preliminary data.</text>
</comment>
<keyword evidence="5" id="KW-1185">Reference proteome</keyword>
<dbReference type="PANTHER" id="PTHR12587">
    <property type="entry name" value="LAR INTERACTING PROTEIN LIP -RELATED PROTEIN"/>
    <property type="match status" value="1"/>
</dbReference>
<dbReference type="EMBL" id="JPKZ01022731">
    <property type="protein sequence ID" value="KHN71107.1"/>
    <property type="molecule type" value="Genomic_DNA"/>
</dbReference>
<dbReference type="InterPro" id="IPR029515">
    <property type="entry name" value="Liprin"/>
</dbReference>
<evidence type="ECO:0000313" key="4">
    <source>
        <dbReference type="EMBL" id="KHN71107.1"/>
    </source>
</evidence>
<evidence type="ECO:0000256" key="2">
    <source>
        <dbReference type="SAM" id="Coils"/>
    </source>
</evidence>